<dbReference type="InterPro" id="IPR041490">
    <property type="entry name" value="KstR2_TetR_C"/>
</dbReference>
<evidence type="ECO:0000313" key="6">
    <source>
        <dbReference type="EMBL" id="GAA4926647.1"/>
    </source>
</evidence>
<dbReference type="Proteomes" id="UP001499993">
    <property type="component" value="Unassembled WGS sequence"/>
</dbReference>
<comment type="caution">
    <text evidence="6">The sequence shown here is derived from an EMBL/GenBank/DDBJ whole genome shotgun (WGS) entry which is preliminary data.</text>
</comment>
<keyword evidence="7" id="KW-1185">Reference proteome</keyword>
<dbReference type="EMBL" id="BAABIK010000001">
    <property type="protein sequence ID" value="GAA4926647.1"/>
    <property type="molecule type" value="Genomic_DNA"/>
</dbReference>
<dbReference type="InterPro" id="IPR036271">
    <property type="entry name" value="Tet_transcr_reg_TetR-rel_C_sf"/>
</dbReference>
<evidence type="ECO:0000313" key="7">
    <source>
        <dbReference type="Proteomes" id="UP001499993"/>
    </source>
</evidence>
<organism evidence="6 7">
    <name type="scientific">Streptomonospora halophila</name>
    <dbReference type="NCBI Taxonomy" id="427369"/>
    <lineage>
        <taxon>Bacteria</taxon>
        <taxon>Bacillati</taxon>
        <taxon>Actinomycetota</taxon>
        <taxon>Actinomycetes</taxon>
        <taxon>Streptosporangiales</taxon>
        <taxon>Nocardiopsidaceae</taxon>
        <taxon>Streptomonospora</taxon>
    </lineage>
</organism>
<dbReference type="PRINTS" id="PR00455">
    <property type="entry name" value="HTHTETR"/>
</dbReference>
<dbReference type="RefSeq" id="WP_344140074.1">
    <property type="nucleotide sequence ID" value="NZ_BAABIK010000001.1"/>
</dbReference>
<evidence type="ECO:0000256" key="3">
    <source>
        <dbReference type="ARBA" id="ARBA00023163"/>
    </source>
</evidence>
<keyword evidence="3" id="KW-0804">Transcription</keyword>
<dbReference type="InterPro" id="IPR050109">
    <property type="entry name" value="HTH-type_TetR-like_transc_reg"/>
</dbReference>
<accession>A0ABP9G2P6</accession>
<dbReference type="InterPro" id="IPR001647">
    <property type="entry name" value="HTH_TetR"/>
</dbReference>
<feature type="DNA-binding region" description="H-T-H motif" evidence="4">
    <location>
        <begin position="38"/>
        <end position="57"/>
    </location>
</feature>
<dbReference type="PANTHER" id="PTHR30055">
    <property type="entry name" value="HTH-TYPE TRANSCRIPTIONAL REGULATOR RUTR"/>
    <property type="match status" value="1"/>
</dbReference>
<name>A0ABP9G2P6_9ACTN</name>
<dbReference type="InterPro" id="IPR009057">
    <property type="entry name" value="Homeodomain-like_sf"/>
</dbReference>
<dbReference type="Pfam" id="PF17932">
    <property type="entry name" value="TetR_C_24"/>
    <property type="match status" value="1"/>
</dbReference>
<proteinExistence type="predicted"/>
<sequence length="228" mass="25165">MSISAHDTGAVGRTPEARHRILDAGAEAFMRRGFSSATLDDIADQVGATKGLIYYHFRSKFDVFLAVYEEGMRRVRERVEPHAASGGSGRERLAAMSRAHLLNLMTDLAYHHVVHQGVRAQDSSELKIRQRDALSALNGLRRDYEHMFRRVVAEGMADGSLRQVDVSLAARTLLSSLNAVDMWYRKIEDQPAEEVEELAGHIVDLLVGGLSAAPGTRGAPRSDASDRR</sequence>
<keyword evidence="2 4" id="KW-0238">DNA-binding</keyword>
<protein>
    <submittedName>
        <fullName evidence="6">TetR/AcrR family transcriptional regulator</fullName>
    </submittedName>
</protein>
<dbReference type="Pfam" id="PF00440">
    <property type="entry name" value="TetR_N"/>
    <property type="match status" value="1"/>
</dbReference>
<dbReference type="InterPro" id="IPR023772">
    <property type="entry name" value="DNA-bd_HTH_TetR-type_CS"/>
</dbReference>
<evidence type="ECO:0000256" key="2">
    <source>
        <dbReference type="ARBA" id="ARBA00023125"/>
    </source>
</evidence>
<evidence type="ECO:0000256" key="1">
    <source>
        <dbReference type="ARBA" id="ARBA00023015"/>
    </source>
</evidence>
<evidence type="ECO:0000259" key="5">
    <source>
        <dbReference type="PROSITE" id="PS50977"/>
    </source>
</evidence>
<feature type="domain" description="HTH tetR-type" evidence="5">
    <location>
        <begin position="15"/>
        <end position="75"/>
    </location>
</feature>
<evidence type="ECO:0000256" key="4">
    <source>
        <dbReference type="PROSITE-ProRule" id="PRU00335"/>
    </source>
</evidence>
<dbReference type="SUPFAM" id="SSF46689">
    <property type="entry name" value="Homeodomain-like"/>
    <property type="match status" value="1"/>
</dbReference>
<keyword evidence="1" id="KW-0805">Transcription regulation</keyword>
<reference evidence="7" key="1">
    <citation type="journal article" date="2019" name="Int. J. Syst. Evol. Microbiol.">
        <title>The Global Catalogue of Microorganisms (GCM) 10K type strain sequencing project: providing services to taxonomists for standard genome sequencing and annotation.</title>
        <authorList>
            <consortium name="The Broad Institute Genomics Platform"/>
            <consortium name="The Broad Institute Genome Sequencing Center for Infectious Disease"/>
            <person name="Wu L."/>
            <person name="Ma J."/>
        </authorList>
    </citation>
    <scope>NUCLEOTIDE SEQUENCE [LARGE SCALE GENOMIC DNA]</scope>
    <source>
        <strain evidence="7">JCM 18123</strain>
    </source>
</reference>
<dbReference type="PROSITE" id="PS01081">
    <property type="entry name" value="HTH_TETR_1"/>
    <property type="match status" value="1"/>
</dbReference>
<dbReference type="Gene3D" id="1.10.10.60">
    <property type="entry name" value="Homeodomain-like"/>
    <property type="match status" value="1"/>
</dbReference>
<dbReference type="Gene3D" id="1.10.357.10">
    <property type="entry name" value="Tetracycline Repressor, domain 2"/>
    <property type="match status" value="1"/>
</dbReference>
<dbReference type="PROSITE" id="PS50977">
    <property type="entry name" value="HTH_TETR_2"/>
    <property type="match status" value="1"/>
</dbReference>
<dbReference type="PANTHER" id="PTHR30055:SF234">
    <property type="entry name" value="HTH-TYPE TRANSCRIPTIONAL REGULATOR BETI"/>
    <property type="match status" value="1"/>
</dbReference>
<dbReference type="SUPFAM" id="SSF48498">
    <property type="entry name" value="Tetracyclin repressor-like, C-terminal domain"/>
    <property type="match status" value="1"/>
</dbReference>
<gene>
    <name evidence="6" type="ORF">GCM10023224_01820</name>
</gene>